<dbReference type="SUPFAM" id="SSF57889">
    <property type="entry name" value="Cysteine-rich domain"/>
    <property type="match status" value="1"/>
</dbReference>
<dbReference type="PANTHER" id="PTHR32410:SF201">
    <property type="entry name" value="ZINC FINGER PHD-TYPE DOMAIN-CONTAINING PROTEIN"/>
    <property type="match status" value="1"/>
</dbReference>
<dbReference type="PANTHER" id="PTHR32410">
    <property type="entry name" value="CYSTEINE/HISTIDINE-RICH C1 DOMAIN FAMILY PROTEIN"/>
    <property type="match status" value="1"/>
</dbReference>
<keyword evidence="1" id="KW-0677">Repeat</keyword>
<feature type="domain" description="DC1-like C-terminal" evidence="3">
    <location>
        <begin position="72"/>
        <end position="107"/>
    </location>
</feature>
<feature type="domain" description="DC1" evidence="2">
    <location>
        <begin position="12"/>
        <end position="57"/>
    </location>
</feature>
<evidence type="ECO:0000256" key="1">
    <source>
        <dbReference type="ARBA" id="ARBA00022737"/>
    </source>
</evidence>
<dbReference type="Pfam" id="PF22926">
    <property type="entry name" value="C1-like_CT"/>
    <property type="match status" value="1"/>
</dbReference>
<dbReference type="Proteomes" id="UP001642260">
    <property type="component" value="Unassembled WGS sequence"/>
</dbReference>
<evidence type="ECO:0000259" key="3">
    <source>
        <dbReference type="Pfam" id="PF22926"/>
    </source>
</evidence>
<protein>
    <submittedName>
        <fullName evidence="4">Uncharacterized protein</fullName>
    </submittedName>
</protein>
<dbReference type="InterPro" id="IPR054483">
    <property type="entry name" value="DC1-like_CT"/>
</dbReference>
<dbReference type="Pfam" id="PF03107">
    <property type="entry name" value="C1_2"/>
    <property type="match status" value="1"/>
</dbReference>
<dbReference type="InterPro" id="IPR046349">
    <property type="entry name" value="C1-like_sf"/>
</dbReference>
<keyword evidence="5" id="KW-1185">Reference proteome</keyword>
<dbReference type="InterPro" id="IPR004146">
    <property type="entry name" value="DC1"/>
</dbReference>
<evidence type="ECO:0000259" key="2">
    <source>
        <dbReference type="Pfam" id="PF03107"/>
    </source>
</evidence>
<proteinExistence type="predicted"/>
<dbReference type="InterPro" id="IPR053192">
    <property type="entry name" value="Vacuole_Formation_Reg"/>
</dbReference>
<evidence type="ECO:0000313" key="4">
    <source>
        <dbReference type="EMBL" id="CAH8320221.1"/>
    </source>
</evidence>
<dbReference type="AlphaFoldDB" id="A0ABC8JAQ3"/>
<evidence type="ECO:0000313" key="5">
    <source>
        <dbReference type="Proteomes" id="UP001642260"/>
    </source>
</evidence>
<gene>
    <name evidence="4" type="ORF">ERUC_LOCUS8772</name>
</gene>
<organism evidence="4 5">
    <name type="scientific">Eruca vesicaria subsp. sativa</name>
    <name type="common">Garden rocket</name>
    <name type="synonym">Eruca sativa</name>
    <dbReference type="NCBI Taxonomy" id="29727"/>
    <lineage>
        <taxon>Eukaryota</taxon>
        <taxon>Viridiplantae</taxon>
        <taxon>Streptophyta</taxon>
        <taxon>Embryophyta</taxon>
        <taxon>Tracheophyta</taxon>
        <taxon>Spermatophyta</taxon>
        <taxon>Magnoliopsida</taxon>
        <taxon>eudicotyledons</taxon>
        <taxon>Gunneridae</taxon>
        <taxon>Pentapetalae</taxon>
        <taxon>rosids</taxon>
        <taxon>malvids</taxon>
        <taxon>Brassicales</taxon>
        <taxon>Brassicaceae</taxon>
        <taxon>Brassiceae</taxon>
        <taxon>Eruca</taxon>
    </lineage>
</organism>
<sequence>MFDILPYKVKYQHDEHMLTFSYEENASGPCWCQICEETTDPKKGYYTCDEYRVTLHPKLKEGQPYMYYGRMIEIIPNNRLSRPICHGCGKRCQYNVVFKNYLGNILCPSMEVLYR</sequence>
<accession>A0ABC8JAQ3</accession>
<name>A0ABC8JAQ3_ERUVS</name>
<dbReference type="EMBL" id="CAKOAT010090822">
    <property type="protein sequence ID" value="CAH8320221.1"/>
    <property type="molecule type" value="Genomic_DNA"/>
</dbReference>
<reference evidence="4 5" key="1">
    <citation type="submission" date="2022-03" db="EMBL/GenBank/DDBJ databases">
        <authorList>
            <person name="Macdonald S."/>
            <person name="Ahmed S."/>
            <person name="Newling K."/>
        </authorList>
    </citation>
    <scope>NUCLEOTIDE SEQUENCE [LARGE SCALE GENOMIC DNA]</scope>
</reference>
<comment type="caution">
    <text evidence="4">The sequence shown here is derived from an EMBL/GenBank/DDBJ whole genome shotgun (WGS) entry which is preliminary data.</text>
</comment>